<accession>A0AAE9W8I5</accession>
<dbReference type="Proteomes" id="UP001212411">
    <property type="component" value="Chromosome 1"/>
</dbReference>
<keyword evidence="4" id="KW-0175">Coiled coil</keyword>
<dbReference type="EMBL" id="CP115611">
    <property type="protein sequence ID" value="WBW71681.1"/>
    <property type="molecule type" value="Genomic_DNA"/>
</dbReference>
<evidence type="ECO:0000256" key="1">
    <source>
        <dbReference type="ARBA" id="ARBA00008060"/>
    </source>
</evidence>
<dbReference type="GO" id="GO:0032798">
    <property type="term" value="C:Swi5-Sfr1 complex"/>
    <property type="evidence" value="ECO:0007669"/>
    <property type="project" value="TreeGrafter"/>
</dbReference>
<dbReference type="Gene3D" id="1.20.5.170">
    <property type="match status" value="1"/>
</dbReference>
<organism evidence="5 6">
    <name type="scientific">Schizosaccharomyces osmophilus</name>
    <dbReference type="NCBI Taxonomy" id="2545709"/>
    <lineage>
        <taxon>Eukaryota</taxon>
        <taxon>Fungi</taxon>
        <taxon>Dikarya</taxon>
        <taxon>Ascomycota</taxon>
        <taxon>Taphrinomycotina</taxon>
        <taxon>Schizosaccharomycetes</taxon>
        <taxon>Schizosaccharomycetales</taxon>
        <taxon>Schizosaccharomycetaceae</taxon>
        <taxon>Schizosaccharomyces</taxon>
    </lineage>
</organism>
<dbReference type="PANTHER" id="PTHR28529">
    <property type="entry name" value="DNA REPAIR PROTEIN SWI5 HOMOLOG"/>
    <property type="match status" value="1"/>
</dbReference>
<dbReference type="RefSeq" id="XP_056035924.1">
    <property type="nucleotide sequence ID" value="XM_056180154.1"/>
</dbReference>
<keyword evidence="2" id="KW-0227">DNA damage</keyword>
<dbReference type="GO" id="GO:0000709">
    <property type="term" value="P:meiotic joint molecule formation"/>
    <property type="evidence" value="ECO:0007669"/>
    <property type="project" value="TreeGrafter"/>
</dbReference>
<dbReference type="KEGG" id="som:SOMG_01361"/>
<keyword evidence="6" id="KW-1185">Reference proteome</keyword>
<dbReference type="GO" id="GO:0010772">
    <property type="term" value="P:meiotic DNA recombinase assembly involved in reciprocal meiotic recombination"/>
    <property type="evidence" value="ECO:0007669"/>
    <property type="project" value="TreeGrafter"/>
</dbReference>
<evidence type="ECO:0000256" key="2">
    <source>
        <dbReference type="ARBA" id="ARBA00022763"/>
    </source>
</evidence>
<evidence type="ECO:0000313" key="6">
    <source>
        <dbReference type="Proteomes" id="UP001212411"/>
    </source>
</evidence>
<dbReference type="InterPro" id="IPR010760">
    <property type="entry name" value="DNA-repair_Swi5"/>
</dbReference>
<evidence type="ECO:0000313" key="5">
    <source>
        <dbReference type="EMBL" id="WBW71681.1"/>
    </source>
</evidence>
<evidence type="ECO:0000256" key="3">
    <source>
        <dbReference type="ARBA" id="ARBA00023204"/>
    </source>
</evidence>
<reference evidence="5 6" key="1">
    <citation type="journal article" date="2023" name="G3 (Bethesda)">
        <title>A high-quality reference genome for the fission yeast Schizosaccharomyces osmophilus.</title>
        <authorList>
            <person name="Jia G.S."/>
            <person name="Zhang W.C."/>
            <person name="Liang Y."/>
            <person name="Liu X.H."/>
            <person name="Rhind N."/>
            <person name="Pidoux A."/>
            <person name="Brysch-Herzberg M."/>
            <person name="Du L.L."/>
        </authorList>
    </citation>
    <scope>NUCLEOTIDE SEQUENCE [LARGE SCALE GENOMIC DNA]</scope>
    <source>
        <strain evidence="5 6">CBS 15793</strain>
    </source>
</reference>
<proteinExistence type="inferred from homology"/>
<dbReference type="PANTHER" id="PTHR28529:SF2">
    <property type="entry name" value="DNA REPAIR PROTEIN SWI5 HOMOLOG"/>
    <property type="match status" value="1"/>
</dbReference>
<dbReference type="Pfam" id="PF07061">
    <property type="entry name" value="Swi5"/>
    <property type="match status" value="1"/>
</dbReference>
<protein>
    <submittedName>
        <fullName evidence="5">Recombination mediator Swi5</fullName>
    </submittedName>
</protein>
<name>A0AAE9W8I5_9SCHI</name>
<keyword evidence="3" id="KW-0234">DNA repair</keyword>
<feature type="coiled-coil region" evidence="4">
    <location>
        <begin position="3"/>
        <end position="33"/>
    </location>
</feature>
<evidence type="ECO:0000256" key="4">
    <source>
        <dbReference type="SAM" id="Coils"/>
    </source>
</evidence>
<dbReference type="FunFam" id="1.20.5.170:FF:000056">
    <property type="entry name" value="DNA repair protein SWI5 homolog"/>
    <property type="match status" value="1"/>
</dbReference>
<gene>
    <name evidence="5" type="primary">swi5</name>
    <name evidence="5" type="ORF">SOMG_01361</name>
</gene>
<sequence>MEKPQLEARVQLLEQQKQQLEKQLQEAVSKLKNPDAKYTVQRHIDLLHTYNEIRDVALGMIGKVAEQEKCTSVELFQRFGVDSSE</sequence>
<dbReference type="AlphaFoldDB" id="A0AAE9W8I5"/>
<dbReference type="GeneID" id="80874843"/>
<dbReference type="GO" id="GO:0034974">
    <property type="term" value="C:Swi5-Swi2 complex"/>
    <property type="evidence" value="ECO:0007669"/>
    <property type="project" value="TreeGrafter"/>
</dbReference>
<comment type="similarity">
    <text evidence="1">Belongs to the SWI5/SAE3 family.</text>
</comment>